<evidence type="ECO:0000313" key="2">
    <source>
        <dbReference type="EMBL" id="KIP20161.1"/>
    </source>
</evidence>
<accession>A0A0D0GWJ7</accession>
<feature type="signal peptide" evidence="1">
    <location>
        <begin position="1"/>
        <end position="19"/>
    </location>
</feature>
<evidence type="ECO:0000256" key="1">
    <source>
        <dbReference type="SAM" id="SignalP"/>
    </source>
</evidence>
<keyword evidence="3" id="KW-1185">Reference proteome</keyword>
<dbReference type="InterPro" id="IPR052944">
    <property type="entry name" value="Sporulation_related"/>
</dbReference>
<dbReference type="EMBL" id="JXTG01000023">
    <property type="protein sequence ID" value="KIP20161.1"/>
    <property type="molecule type" value="Genomic_DNA"/>
</dbReference>
<dbReference type="PATRIC" id="fig|265546.4.peg.2693"/>
<dbReference type="Proteomes" id="UP000032047">
    <property type="component" value="Unassembled WGS sequence"/>
</dbReference>
<keyword evidence="1" id="KW-0732">Signal</keyword>
<dbReference type="RefSeq" id="WP_021095828.1">
    <property type="nucleotide sequence ID" value="NZ_ANOC01000064.1"/>
</dbReference>
<dbReference type="PANTHER" id="PTHR37507">
    <property type="entry name" value="SPORULATION PROTEIN YDCC"/>
    <property type="match status" value="1"/>
</dbReference>
<gene>
    <name evidence="2" type="ORF">JV16_02679</name>
</gene>
<feature type="chain" id="PRO_5002210849" evidence="1">
    <location>
        <begin position="20"/>
        <end position="339"/>
    </location>
</feature>
<proteinExistence type="predicted"/>
<protein>
    <submittedName>
        <fullName evidence="2">Outer membrane lipoprotein-sorting protein</fullName>
    </submittedName>
</protein>
<dbReference type="PROSITE" id="PS51257">
    <property type="entry name" value="PROKAR_LIPOPROTEIN"/>
    <property type="match status" value="1"/>
</dbReference>
<dbReference type="SUPFAM" id="SSF89392">
    <property type="entry name" value="Prokaryotic lipoproteins and lipoprotein localization factors"/>
    <property type="match status" value="1"/>
</dbReference>
<dbReference type="InterPro" id="IPR029046">
    <property type="entry name" value="LolA/LolB/LppX"/>
</dbReference>
<dbReference type="PANTHER" id="PTHR37507:SF2">
    <property type="entry name" value="SPORULATION PROTEIN YDCC"/>
    <property type="match status" value="1"/>
</dbReference>
<sequence>MRRTLLFWCLLLFIVGSLAACGEKSQQDVLKALDEKVQTMSGYKAEAKMTLQTGTEPQVYEIEIWHKSPNYYRVNLKNAQRDQHQMILRNDEGVFVLTPALNKSFRFQSDWPQNTSQVYLYESLVKDILADSKADFKATKNHYVFQTKTNYENKKMLPKQEITLNKKDLTPVKVTVMDIDSQPMLTVEFSKVEWNAAFDDNAFDVSKNMTRAKLENEQEATTEANQQAVPVMYPTYELDGVKLVEEKEFTTANGKRIVMTFAGEKSFTLVQEKAHAVPTANVSTTVKGEPIDLGFAVGAMTNGTLTWTYKGVDFILASQDLTRDEMVAIARSVQGKMMK</sequence>
<name>A0A0D0GWJ7_9BACL</name>
<dbReference type="AlphaFoldDB" id="A0A0D0GWJ7"/>
<dbReference type="Gene3D" id="2.50.20.10">
    <property type="entry name" value="Lipoprotein localisation LolA/LolB/LppX"/>
    <property type="match status" value="1"/>
</dbReference>
<evidence type="ECO:0000313" key="3">
    <source>
        <dbReference type="Proteomes" id="UP000032047"/>
    </source>
</evidence>
<comment type="caution">
    <text evidence="2">The sequence shown here is derived from an EMBL/GenBank/DDBJ whole genome shotgun (WGS) entry which is preliminary data.</text>
</comment>
<reference evidence="2 3" key="1">
    <citation type="submission" date="2015-01" db="EMBL/GenBank/DDBJ databases">
        <title>Genome sequence of Anoxybacillus ayderensis strain AB04.</title>
        <authorList>
            <person name="Belduz A.O."/>
            <person name="Canakci S."/>
            <person name="Chan K.-G."/>
            <person name="Kahar U.M."/>
            <person name="Yaakob A.S."/>
            <person name="Chan C.S."/>
            <person name="Goh K.M."/>
        </authorList>
    </citation>
    <scope>NUCLEOTIDE SEQUENCE [LARGE SCALE GENOMIC DNA]</scope>
    <source>
        <strain evidence="2 3">AB04</strain>
    </source>
</reference>
<organism evidence="2 3">
    <name type="scientific">Anoxybacillus ayderensis</name>
    <dbReference type="NCBI Taxonomy" id="265546"/>
    <lineage>
        <taxon>Bacteria</taxon>
        <taxon>Bacillati</taxon>
        <taxon>Bacillota</taxon>
        <taxon>Bacilli</taxon>
        <taxon>Bacillales</taxon>
        <taxon>Anoxybacillaceae</taxon>
        <taxon>Anoxybacillus</taxon>
    </lineage>
</organism>
<keyword evidence="2" id="KW-0449">Lipoprotein</keyword>